<proteinExistence type="predicted"/>
<dbReference type="KEGG" id="ccot:CCAX7_28720"/>
<evidence type="ECO:0000313" key="2">
    <source>
        <dbReference type="Proteomes" id="UP000287394"/>
    </source>
</evidence>
<accession>A0A402CT79</accession>
<gene>
    <name evidence="1" type="ORF">CCAX7_28720</name>
</gene>
<name>A0A402CT79_9BACT</name>
<dbReference type="Proteomes" id="UP000287394">
    <property type="component" value="Chromosome"/>
</dbReference>
<protein>
    <submittedName>
        <fullName evidence="1">Uncharacterized protein</fullName>
    </submittedName>
</protein>
<dbReference type="EMBL" id="AP025739">
    <property type="protein sequence ID" value="BDI30821.1"/>
    <property type="molecule type" value="Genomic_DNA"/>
</dbReference>
<evidence type="ECO:0000313" key="1">
    <source>
        <dbReference type="EMBL" id="BDI30821.1"/>
    </source>
</evidence>
<dbReference type="AlphaFoldDB" id="A0A402CT79"/>
<reference evidence="1 2" key="1">
    <citation type="journal article" date="2019" name="Int. J. Syst. Evol. Microbiol.">
        <title>Capsulimonas corticalis gen. nov., sp. nov., an aerobic capsulated bacterium, of a novel bacterial order, Capsulimonadales ord. nov., of the class Armatimonadia of the phylum Armatimonadetes.</title>
        <authorList>
            <person name="Li J."/>
            <person name="Kudo C."/>
            <person name="Tonouchi A."/>
        </authorList>
    </citation>
    <scope>NUCLEOTIDE SEQUENCE [LARGE SCALE GENOMIC DNA]</scope>
    <source>
        <strain evidence="1 2">AX-7</strain>
    </source>
</reference>
<dbReference type="RefSeq" id="WP_119320590.1">
    <property type="nucleotide sequence ID" value="NZ_AP025739.1"/>
</dbReference>
<keyword evidence="2" id="KW-1185">Reference proteome</keyword>
<sequence>MLIDDREEYIDLVAQAVIDRIEERDRLAGLVDLVVRRVLELQHQQAEVQNNGQQPQLDNQKEIEDAGQAIGIVGTAGGSLCR</sequence>
<organism evidence="1 2">
    <name type="scientific">Capsulimonas corticalis</name>
    <dbReference type="NCBI Taxonomy" id="2219043"/>
    <lineage>
        <taxon>Bacteria</taxon>
        <taxon>Bacillati</taxon>
        <taxon>Armatimonadota</taxon>
        <taxon>Armatimonadia</taxon>
        <taxon>Capsulimonadales</taxon>
        <taxon>Capsulimonadaceae</taxon>
        <taxon>Capsulimonas</taxon>
    </lineage>
</organism>